<dbReference type="Proteomes" id="UP000379480">
    <property type="component" value="Unassembled WGS sequence"/>
</dbReference>
<dbReference type="PANTHER" id="PTHR13887:SF41">
    <property type="entry name" value="THIOREDOXIN SUPERFAMILY PROTEIN"/>
    <property type="match status" value="1"/>
</dbReference>
<dbReference type="CDD" id="cd03024">
    <property type="entry name" value="DsbA_FrnE"/>
    <property type="match status" value="1"/>
</dbReference>
<evidence type="ECO:0000313" key="2">
    <source>
        <dbReference type="EMBL" id="VVN80344.1"/>
    </source>
</evidence>
<proteinExistence type="predicted"/>
<name>A0A5E7AUE3_PSEFL</name>
<dbReference type="EMBL" id="CABVHY010000004">
    <property type="protein sequence ID" value="VVN80344.1"/>
    <property type="molecule type" value="Genomic_DNA"/>
</dbReference>
<sequence>MSRRLHIEVFFDFICPWCLIGKRQLERALAQLRSEQPDVVITLQWQGVQLLPNLPPEGEPFAEFYLKRLGSAENVRLRQAQVQQAAAAVGVNIDLSTIQRMPNTANAHRLLEHATAIGSPQQCEALLELLFAAYFHLGENLGCSNTLVDIGETCGFDRAALIDCLRADATPFVGQAASGVSSVPCFRLNRERMIAGAQAAEVLLGAMCEVLQHNVPQRQLS</sequence>
<dbReference type="OrthoDB" id="9799122at2"/>
<dbReference type="RefSeq" id="WP_150802605.1">
    <property type="nucleotide sequence ID" value="NZ_CABVHY010000004.1"/>
</dbReference>
<dbReference type="GO" id="GO:0016491">
    <property type="term" value="F:oxidoreductase activity"/>
    <property type="evidence" value="ECO:0007669"/>
    <property type="project" value="InterPro"/>
</dbReference>
<dbReference type="PANTHER" id="PTHR13887">
    <property type="entry name" value="GLUTATHIONE S-TRANSFERASE KAPPA"/>
    <property type="match status" value="1"/>
</dbReference>
<dbReference type="InterPro" id="IPR001853">
    <property type="entry name" value="DSBA-like_thioredoxin_dom"/>
</dbReference>
<dbReference type="Pfam" id="PF01323">
    <property type="entry name" value="DSBA"/>
    <property type="match status" value="1"/>
</dbReference>
<dbReference type="InterPro" id="IPR036249">
    <property type="entry name" value="Thioredoxin-like_sf"/>
</dbReference>
<evidence type="ECO:0000313" key="3">
    <source>
        <dbReference type="Proteomes" id="UP000379480"/>
    </source>
</evidence>
<feature type="domain" description="DSBA-like thioredoxin" evidence="1">
    <location>
        <begin position="7"/>
        <end position="204"/>
    </location>
</feature>
<gene>
    <name evidence="2" type="ORF">PS723_01037</name>
</gene>
<organism evidence="2 3">
    <name type="scientific">Pseudomonas fluorescens</name>
    <dbReference type="NCBI Taxonomy" id="294"/>
    <lineage>
        <taxon>Bacteria</taxon>
        <taxon>Pseudomonadati</taxon>
        <taxon>Pseudomonadota</taxon>
        <taxon>Gammaproteobacteria</taxon>
        <taxon>Pseudomonadales</taxon>
        <taxon>Pseudomonadaceae</taxon>
        <taxon>Pseudomonas</taxon>
    </lineage>
</organism>
<reference evidence="2 3" key="1">
    <citation type="submission" date="2019-09" db="EMBL/GenBank/DDBJ databases">
        <authorList>
            <person name="Chandra G."/>
            <person name="Truman W A."/>
        </authorList>
    </citation>
    <scope>NUCLEOTIDE SEQUENCE [LARGE SCALE GENOMIC DNA]</scope>
    <source>
        <strain evidence="2">PS723</strain>
    </source>
</reference>
<dbReference type="AlphaFoldDB" id="A0A5E7AUE3"/>
<dbReference type="SUPFAM" id="SSF52833">
    <property type="entry name" value="Thioredoxin-like"/>
    <property type="match status" value="1"/>
</dbReference>
<accession>A0A5E7AUE3</accession>
<protein>
    <recommendedName>
        <fullName evidence="1">DSBA-like thioredoxin domain-containing protein</fullName>
    </recommendedName>
</protein>
<dbReference type="Gene3D" id="3.40.30.10">
    <property type="entry name" value="Glutaredoxin"/>
    <property type="match status" value="1"/>
</dbReference>
<evidence type="ECO:0000259" key="1">
    <source>
        <dbReference type="Pfam" id="PF01323"/>
    </source>
</evidence>